<protein>
    <submittedName>
        <fullName evidence="2">Uncharacterized protein</fullName>
    </submittedName>
</protein>
<feature type="transmembrane region" description="Helical" evidence="1">
    <location>
        <begin position="72"/>
        <end position="89"/>
    </location>
</feature>
<proteinExistence type="predicted"/>
<feature type="transmembrane region" description="Helical" evidence="1">
    <location>
        <begin position="95"/>
        <end position="116"/>
    </location>
</feature>
<feature type="transmembrane region" description="Helical" evidence="1">
    <location>
        <begin position="9"/>
        <end position="28"/>
    </location>
</feature>
<feature type="transmembrane region" description="Helical" evidence="1">
    <location>
        <begin position="48"/>
        <end position="65"/>
    </location>
</feature>
<evidence type="ECO:0000313" key="3">
    <source>
        <dbReference type="Proteomes" id="UP000178432"/>
    </source>
</evidence>
<dbReference type="EMBL" id="MHIF01000018">
    <property type="protein sequence ID" value="OGY48119.1"/>
    <property type="molecule type" value="Genomic_DNA"/>
</dbReference>
<keyword evidence="1" id="KW-0472">Membrane</keyword>
<dbReference type="Proteomes" id="UP000178432">
    <property type="component" value="Unassembled WGS sequence"/>
</dbReference>
<evidence type="ECO:0000313" key="2">
    <source>
        <dbReference type="EMBL" id="OGY48119.1"/>
    </source>
</evidence>
<organism evidence="2 3">
    <name type="scientific">Candidatus Buchananbacteria bacterium RIFCSPHIGHO2_01_FULL_46_12</name>
    <dbReference type="NCBI Taxonomy" id="1797536"/>
    <lineage>
        <taxon>Bacteria</taxon>
        <taxon>Candidatus Buchananiibacteriota</taxon>
    </lineage>
</organism>
<dbReference type="AlphaFoldDB" id="A0A1G1Y707"/>
<evidence type="ECO:0000256" key="1">
    <source>
        <dbReference type="SAM" id="Phobius"/>
    </source>
</evidence>
<sequence length="123" mass="14288">MKNISVKKIILDFLLTLGIILIFGLIDYFSHQLSAEYAVPPRYFPNKIIFGTIIGAISFWLLAGVKRPWLKALIFSVIIAALLQIRYFFEGYPLDFVILFLFIHFVILWLVSWGAFKFLKLND</sequence>
<name>A0A1G1Y707_9BACT</name>
<keyword evidence="1" id="KW-0812">Transmembrane</keyword>
<keyword evidence="1" id="KW-1133">Transmembrane helix</keyword>
<reference evidence="2 3" key="1">
    <citation type="journal article" date="2016" name="Nat. Commun.">
        <title>Thousands of microbial genomes shed light on interconnected biogeochemical processes in an aquifer system.</title>
        <authorList>
            <person name="Anantharaman K."/>
            <person name="Brown C.T."/>
            <person name="Hug L.A."/>
            <person name="Sharon I."/>
            <person name="Castelle C.J."/>
            <person name="Probst A.J."/>
            <person name="Thomas B.C."/>
            <person name="Singh A."/>
            <person name="Wilkins M.J."/>
            <person name="Karaoz U."/>
            <person name="Brodie E.L."/>
            <person name="Williams K.H."/>
            <person name="Hubbard S.S."/>
            <person name="Banfield J.F."/>
        </authorList>
    </citation>
    <scope>NUCLEOTIDE SEQUENCE [LARGE SCALE GENOMIC DNA]</scope>
</reference>
<accession>A0A1G1Y707</accession>
<gene>
    <name evidence="2" type="ORF">A2663_02530</name>
</gene>
<comment type="caution">
    <text evidence="2">The sequence shown here is derived from an EMBL/GenBank/DDBJ whole genome shotgun (WGS) entry which is preliminary data.</text>
</comment>